<dbReference type="Pfam" id="PF21935">
    <property type="entry name" value="TetR_C_45"/>
    <property type="match status" value="1"/>
</dbReference>
<dbReference type="InterPro" id="IPR001647">
    <property type="entry name" value="HTH_TetR"/>
</dbReference>
<evidence type="ECO:0000256" key="1">
    <source>
        <dbReference type="ARBA" id="ARBA00023015"/>
    </source>
</evidence>
<name>A0A919J3P8_9ACTN</name>
<dbReference type="InterPro" id="IPR036271">
    <property type="entry name" value="Tet_transcr_reg_TetR-rel_C_sf"/>
</dbReference>
<dbReference type="Proteomes" id="UP000598174">
    <property type="component" value="Unassembled WGS sequence"/>
</dbReference>
<gene>
    <name evidence="7" type="primary">mmfR</name>
    <name evidence="7" type="ORF">Afe05nite_49340</name>
</gene>
<dbReference type="AlphaFoldDB" id="A0A919J3P8"/>
<reference evidence="7" key="1">
    <citation type="submission" date="2021-01" db="EMBL/GenBank/DDBJ databases">
        <title>Whole genome shotgun sequence of Actinoplanes ferrugineus NBRC 15555.</title>
        <authorList>
            <person name="Komaki H."/>
            <person name="Tamura T."/>
        </authorList>
    </citation>
    <scope>NUCLEOTIDE SEQUENCE</scope>
    <source>
        <strain evidence="7">NBRC 15555</strain>
    </source>
</reference>
<protein>
    <submittedName>
        <fullName evidence="7">TetR family transcriptional regulator</fullName>
    </submittedName>
</protein>
<accession>A0A919J3P8</accession>
<organism evidence="7 8">
    <name type="scientific">Paractinoplanes ferrugineus</name>
    <dbReference type="NCBI Taxonomy" id="113564"/>
    <lineage>
        <taxon>Bacteria</taxon>
        <taxon>Bacillati</taxon>
        <taxon>Actinomycetota</taxon>
        <taxon>Actinomycetes</taxon>
        <taxon>Micromonosporales</taxon>
        <taxon>Micromonosporaceae</taxon>
        <taxon>Paractinoplanes</taxon>
    </lineage>
</organism>
<sequence>MSTDTPRISVPRRPHSSGRPQQARSVQTRDHILIVAAQLFAERGYPYTSITEIADRVGMTKGAVYFHFRDKEAIAAEIVRELYNRWRVRIDEALAMQVSPLETLQALLDNAADRFFEDDIVKAGARLQADRSLSDTTLPEPYVEWISTIATLLARAKGAGQLRDGVDPESSAYILVSGFFGLQHLCDILNHRDDMPRRWQEMSRRLFASIARSAE</sequence>
<dbReference type="SUPFAM" id="SSF48498">
    <property type="entry name" value="Tetracyclin repressor-like, C-terminal domain"/>
    <property type="match status" value="1"/>
</dbReference>
<keyword evidence="8" id="KW-1185">Reference proteome</keyword>
<dbReference type="SUPFAM" id="SSF46689">
    <property type="entry name" value="Homeodomain-like"/>
    <property type="match status" value="1"/>
</dbReference>
<dbReference type="InterPro" id="IPR047923">
    <property type="entry name" value="ArpA-like"/>
</dbReference>
<dbReference type="NCBIfam" id="NF041196">
    <property type="entry name" value="ScbR_bind_reg"/>
    <property type="match status" value="1"/>
</dbReference>
<dbReference type="PANTHER" id="PTHR47506:SF1">
    <property type="entry name" value="HTH-TYPE TRANSCRIPTIONAL REGULATOR YJDC"/>
    <property type="match status" value="1"/>
</dbReference>
<evidence type="ECO:0000313" key="8">
    <source>
        <dbReference type="Proteomes" id="UP000598174"/>
    </source>
</evidence>
<keyword evidence="1" id="KW-0805">Transcription regulation</keyword>
<dbReference type="InterPro" id="IPR054126">
    <property type="entry name" value="CprB_TetR_C"/>
</dbReference>
<evidence type="ECO:0000256" key="3">
    <source>
        <dbReference type="ARBA" id="ARBA00023163"/>
    </source>
</evidence>
<dbReference type="Pfam" id="PF00440">
    <property type="entry name" value="TetR_N"/>
    <property type="match status" value="1"/>
</dbReference>
<keyword evidence="2 4" id="KW-0238">DNA-binding</keyword>
<comment type="caution">
    <text evidence="7">The sequence shown here is derived from an EMBL/GenBank/DDBJ whole genome shotgun (WGS) entry which is preliminary data.</text>
</comment>
<evidence type="ECO:0000313" key="7">
    <source>
        <dbReference type="EMBL" id="GIE13094.1"/>
    </source>
</evidence>
<proteinExistence type="predicted"/>
<evidence type="ECO:0000256" key="2">
    <source>
        <dbReference type="ARBA" id="ARBA00023125"/>
    </source>
</evidence>
<dbReference type="GO" id="GO:0003677">
    <property type="term" value="F:DNA binding"/>
    <property type="evidence" value="ECO:0007669"/>
    <property type="project" value="UniProtKB-UniRule"/>
</dbReference>
<evidence type="ECO:0000256" key="5">
    <source>
        <dbReference type="SAM" id="MobiDB-lite"/>
    </source>
</evidence>
<keyword evidence="3" id="KW-0804">Transcription</keyword>
<feature type="region of interest" description="Disordered" evidence="5">
    <location>
        <begin position="1"/>
        <end position="26"/>
    </location>
</feature>
<dbReference type="EMBL" id="BOMM01000047">
    <property type="protein sequence ID" value="GIE13094.1"/>
    <property type="molecule type" value="Genomic_DNA"/>
</dbReference>
<dbReference type="InterPro" id="IPR009057">
    <property type="entry name" value="Homeodomain-like_sf"/>
</dbReference>
<dbReference type="Gene3D" id="1.10.357.10">
    <property type="entry name" value="Tetracycline Repressor, domain 2"/>
    <property type="match status" value="1"/>
</dbReference>
<evidence type="ECO:0000259" key="6">
    <source>
        <dbReference type="PROSITE" id="PS50977"/>
    </source>
</evidence>
<feature type="domain" description="HTH tetR-type" evidence="6">
    <location>
        <begin position="26"/>
        <end position="86"/>
    </location>
</feature>
<evidence type="ECO:0000256" key="4">
    <source>
        <dbReference type="PROSITE-ProRule" id="PRU00335"/>
    </source>
</evidence>
<dbReference type="PANTHER" id="PTHR47506">
    <property type="entry name" value="TRANSCRIPTIONAL REGULATORY PROTEIN"/>
    <property type="match status" value="1"/>
</dbReference>
<dbReference type="PROSITE" id="PS50977">
    <property type="entry name" value="HTH_TETR_2"/>
    <property type="match status" value="1"/>
</dbReference>
<dbReference type="PRINTS" id="PR00455">
    <property type="entry name" value="HTHTETR"/>
</dbReference>
<dbReference type="RefSeq" id="WP_203819549.1">
    <property type="nucleotide sequence ID" value="NZ_BAAABP010000052.1"/>
</dbReference>
<feature type="DNA-binding region" description="H-T-H motif" evidence="4">
    <location>
        <begin position="49"/>
        <end position="68"/>
    </location>
</feature>